<keyword evidence="2" id="KW-1185">Reference proteome</keyword>
<gene>
    <name evidence="1" type="ORF">CYCCA115_LOCUS21843</name>
</gene>
<accession>A0AAD2G988</accession>
<name>A0AAD2G988_9STRA</name>
<comment type="caution">
    <text evidence="1">The sequence shown here is derived from an EMBL/GenBank/DDBJ whole genome shotgun (WGS) entry which is preliminary data.</text>
</comment>
<protein>
    <submittedName>
        <fullName evidence="1">Uncharacterized protein</fullName>
    </submittedName>
</protein>
<reference evidence="1" key="1">
    <citation type="submission" date="2023-08" db="EMBL/GenBank/DDBJ databases">
        <authorList>
            <person name="Audoor S."/>
            <person name="Bilcke G."/>
        </authorList>
    </citation>
    <scope>NUCLEOTIDE SEQUENCE</scope>
</reference>
<dbReference type="AlphaFoldDB" id="A0AAD2G988"/>
<dbReference type="Proteomes" id="UP001295423">
    <property type="component" value="Unassembled WGS sequence"/>
</dbReference>
<dbReference type="EMBL" id="CAKOGP040002269">
    <property type="protein sequence ID" value="CAJ1966260.1"/>
    <property type="molecule type" value="Genomic_DNA"/>
</dbReference>
<evidence type="ECO:0000313" key="2">
    <source>
        <dbReference type="Proteomes" id="UP001295423"/>
    </source>
</evidence>
<sequence length="335" mass="36490">MVAQQITIPDVRERTFEENAVMEIKAQEETGLHPAWLASLNGPNNVRGLSLGQLNNIPFANLPFGYPFGLNAGIPPALQAHLLMGRPLLNAFSGLPNTTRLSQNTPALAQFAPGIQALQGNPSQQHYMSSKESGMPSATEIKEAIATLAAAAAAPTGPITSAPIQSTTTGTSQTSLPTVVFMECDRESLSDYQCLLRKQIELFEASAQDVQWNAQGRNKPIVLGQVGIRCRWCANLPTWSRSRGAVYYSATLDGLYQAAQNMAKNHICKNCRYIPADASQELTSLRECKRRASGGKKYWAEGAKVLGVYECEDGLRFKNSKTPVVPPTKRIEIEQ</sequence>
<organism evidence="1 2">
    <name type="scientific">Cylindrotheca closterium</name>
    <dbReference type="NCBI Taxonomy" id="2856"/>
    <lineage>
        <taxon>Eukaryota</taxon>
        <taxon>Sar</taxon>
        <taxon>Stramenopiles</taxon>
        <taxon>Ochrophyta</taxon>
        <taxon>Bacillariophyta</taxon>
        <taxon>Bacillariophyceae</taxon>
        <taxon>Bacillariophycidae</taxon>
        <taxon>Bacillariales</taxon>
        <taxon>Bacillariaceae</taxon>
        <taxon>Cylindrotheca</taxon>
    </lineage>
</organism>
<evidence type="ECO:0000313" key="1">
    <source>
        <dbReference type="EMBL" id="CAJ1966260.1"/>
    </source>
</evidence>
<proteinExistence type="predicted"/>